<evidence type="ECO:0000256" key="2">
    <source>
        <dbReference type="SAM" id="MobiDB-lite"/>
    </source>
</evidence>
<evidence type="ECO:0000256" key="1">
    <source>
        <dbReference type="SAM" id="Coils"/>
    </source>
</evidence>
<accession>A0A7C1CBY2</accession>
<gene>
    <name evidence="3" type="ORF">ENN26_00805</name>
</gene>
<feature type="coiled-coil region" evidence="1">
    <location>
        <begin position="1"/>
        <end position="39"/>
    </location>
</feature>
<dbReference type="EMBL" id="DSAY01000014">
    <property type="protein sequence ID" value="HDP14302.1"/>
    <property type="molecule type" value="Genomic_DNA"/>
</dbReference>
<evidence type="ECO:0000313" key="3">
    <source>
        <dbReference type="EMBL" id="HDP14302.1"/>
    </source>
</evidence>
<name>A0A7C1CBY2_9CREN</name>
<sequence length="187" mass="21788">MANSTKELAELKAYLEKKLEELRQEEKLLETMIKLVNEALGSSSFVKASELVQRPTEKMEQEKPAPSTREEKPIEESLITAMQSAEKLARVIVYPKRIEIVFLKDFNINTPPFQNFFVRRLLEGFKRQDEDLIARGEKSPDEIITYNIEEEGGTLKRIIIENYGDKGRIREIKGSLRWTLNRMLERT</sequence>
<reference evidence="3" key="1">
    <citation type="journal article" date="2020" name="mSystems">
        <title>Genome- and Community-Level Interaction Insights into Carbon Utilization and Element Cycling Functions of Hydrothermarchaeota in Hydrothermal Sediment.</title>
        <authorList>
            <person name="Zhou Z."/>
            <person name="Liu Y."/>
            <person name="Xu W."/>
            <person name="Pan J."/>
            <person name="Luo Z.H."/>
            <person name="Li M."/>
        </authorList>
    </citation>
    <scope>NUCLEOTIDE SEQUENCE [LARGE SCALE GENOMIC DNA]</scope>
    <source>
        <strain evidence="3">SpSt-116</strain>
    </source>
</reference>
<organism evidence="3">
    <name type="scientific">Thermofilum adornatum</name>
    <dbReference type="NCBI Taxonomy" id="1365176"/>
    <lineage>
        <taxon>Archaea</taxon>
        <taxon>Thermoproteota</taxon>
        <taxon>Thermoprotei</taxon>
        <taxon>Thermofilales</taxon>
        <taxon>Thermofilaceae</taxon>
        <taxon>Thermofilum</taxon>
    </lineage>
</organism>
<feature type="region of interest" description="Disordered" evidence="2">
    <location>
        <begin position="51"/>
        <end position="73"/>
    </location>
</feature>
<feature type="compositionally biased region" description="Basic and acidic residues" evidence="2">
    <location>
        <begin position="55"/>
        <end position="73"/>
    </location>
</feature>
<keyword evidence="1" id="KW-0175">Coiled coil</keyword>
<dbReference type="AlphaFoldDB" id="A0A7C1CBY2"/>
<comment type="caution">
    <text evidence="3">The sequence shown here is derived from an EMBL/GenBank/DDBJ whole genome shotgun (WGS) entry which is preliminary data.</text>
</comment>
<proteinExistence type="predicted"/>
<protein>
    <submittedName>
        <fullName evidence="3">Uncharacterized protein</fullName>
    </submittedName>
</protein>